<accession>A0ABD2MJ90</accession>
<name>A0ABD2MJ90_9CUCU</name>
<proteinExistence type="predicted"/>
<evidence type="ECO:0000256" key="1">
    <source>
        <dbReference type="SAM" id="MobiDB-lite"/>
    </source>
</evidence>
<dbReference type="EMBL" id="JABFTP020000001">
    <property type="protein sequence ID" value="KAL3266385.1"/>
    <property type="molecule type" value="Genomic_DNA"/>
</dbReference>
<organism evidence="2 3">
    <name type="scientific">Cryptolaemus montrouzieri</name>
    <dbReference type="NCBI Taxonomy" id="559131"/>
    <lineage>
        <taxon>Eukaryota</taxon>
        <taxon>Metazoa</taxon>
        <taxon>Ecdysozoa</taxon>
        <taxon>Arthropoda</taxon>
        <taxon>Hexapoda</taxon>
        <taxon>Insecta</taxon>
        <taxon>Pterygota</taxon>
        <taxon>Neoptera</taxon>
        <taxon>Endopterygota</taxon>
        <taxon>Coleoptera</taxon>
        <taxon>Polyphaga</taxon>
        <taxon>Cucujiformia</taxon>
        <taxon>Coccinelloidea</taxon>
        <taxon>Coccinellidae</taxon>
        <taxon>Scymninae</taxon>
        <taxon>Scymnini</taxon>
        <taxon>Cryptolaemus</taxon>
    </lineage>
</organism>
<feature type="region of interest" description="Disordered" evidence="1">
    <location>
        <begin position="44"/>
        <end position="70"/>
    </location>
</feature>
<dbReference type="AlphaFoldDB" id="A0ABD2MJ90"/>
<protein>
    <submittedName>
        <fullName evidence="2">Uncharacterized protein</fullName>
    </submittedName>
</protein>
<evidence type="ECO:0000313" key="3">
    <source>
        <dbReference type="Proteomes" id="UP001516400"/>
    </source>
</evidence>
<evidence type="ECO:0000313" key="2">
    <source>
        <dbReference type="EMBL" id="KAL3266385.1"/>
    </source>
</evidence>
<reference evidence="2 3" key="1">
    <citation type="journal article" date="2021" name="BMC Biol.">
        <title>Horizontally acquired antibacterial genes associated with adaptive radiation of ladybird beetles.</title>
        <authorList>
            <person name="Li H.S."/>
            <person name="Tang X.F."/>
            <person name="Huang Y.H."/>
            <person name="Xu Z.Y."/>
            <person name="Chen M.L."/>
            <person name="Du X.Y."/>
            <person name="Qiu B.Y."/>
            <person name="Chen P.T."/>
            <person name="Zhang W."/>
            <person name="Slipinski A."/>
            <person name="Escalona H.E."/>
            <person name="Waterhouse R.M."/>
            <person name="Zwick A."/>
            <person name="Pang H."/>
        </authorList>
    </citation>
    <scope>NUCLEOTIDE SEQUENCE [LARGE SCALE GENOMIC DNA]</scope>
    <source>
        <strain evidence="2">SYSU2018</strain>
    </source>
</reference>
<sequence>MKQNSQISQQIFPMDDMEKIINDAEIVFNESNLDFTDLLDENEIHSLDETSESNTNDANEEPISIQHSPEEYEDLRKVTTEECTDVYTTDPNIRMLDMHLIMPPHSQNETTVSEHTEDEMKINYTETNIQHQSNVIRGETNNQDV</sequence>
<gene>
    <name evidence="2" type="ORF">HHI36_010562</name>
</gene>
<comment type="caution">
    <text evidence="2">The sequence shown here is derived from an EMBL/GenBank/DDBJ whole genome shotgun (WGS) entry which is preliminary data.</text>
</comment>
<keyword evidence="3" id="KW-1185">Reference proteome</keyword>
<dbReference type="Proteomes" id="UP001516400">
    <property type="component" value="Unassembled WGS sequence"/>
</dbReference>